<keyword evidence="1" id="KW-0732">Signal</keyword>
<feature type="chain" id="PRO_5038093485" evidence="1">
    <location>
        <begin position="21"/>
        <end position="233"/>
    </location>
</feature>
<evidence type="ECO:0000313" key="2">
    <source>
        <dbReference type="EMBL" id="MBF1383678.1"/>
    </source>
</evidence>
<proteinExistence type="predicted"/>
<dbReference type="AlphaFoldDB" id="A0A930MYK1"/>
<name>A0A930MYK1_9BACT</name>
<comment type="caution">
    <text evidence="2">The sequence shown here is derived from an EMBL/GenBank/DDBJ whole genome shotgun (WGS) entry which is preliminary data.</text>
</comment>
<dbReference type="EMBL" id="JABZSJ010000006">
    <property type="protein sequence ID" value="MBF1383678.1"/>
    <property type="molecule type" value="Genomic_DNA"/>
</dbReference>
<sequence>MYKRYILQLLLLLCPLCGMAQDNTSIFPVDWKQIEHTVKTYPDSVKALVTRLTQPEIDTTMTKPEGILAYFGQSYISKGSEMADVMKMNELSKDNPSAALKLAEKVLATNPLNIEALIVKAIILLNNAKTTSANSEELRAKARHCLITTIQIYNIINATGNGTAEQPFRVLYVSDEYNFIHYYLEIENIEGQSLIMTGENKLPCDLLHLGEKSQNWDKEKIYFDITRVLELER</sequence>
<dbReference type="Pfam" id="PF16266">
    <property type="entry name" value="DUF4919"/>
    <property type="match status" value="1"/>
</dbReference>
<gene>
    <name evidence="2" type="ORF">HXN26_02285</name>
</gene>
<dbReference type="InterPro" id="IPR032578">
    <property type="entry name" value="DUF4919"/>
</dbReference>
<evidence type="ECO:0000313" key="3">
    <source>
        <dbReference type="Proteomes" id="UP000771736"/>
    </source>
</evidence>
<organism evidence="2 3">
    <name type="scientific">Prevotella aurantiaca</name>
    <dbReference type="NCBI Taxonomy" id="596085"/>
    <lineage>
        <taxon>Bacteria</taxon>
        <taxon>Pseudomonadati</taxon>
        <taxon>Bacteroidota</taxon>
        <taxon>Bacteroidia</taxon>
        <taxon>Bacteroidales</taxon>
        <taxon>Prevotellaceae</taxon>
        <taxon>Prevotella</taxon>
    </lineage>
</organism>
<protein>
    <submittedName>
        <fullName evidence="2">DUF4919 domain-containing protein</fullName>
    </submittedName>
</protein>
<accession>A0A930MYK1</accession>
<evidence type="ECO:0000256" key="1">
    <source>
        <dbReference type="SAM" id="SignalP"/>
    </source>
</evidence>
<feature type="signal peptide" evidence="1">
    <location>
        <begin position="1"/>
        <end position="20"/>
    </location>
</feature>
<reference evidence="2" key="1">
    <citation type="submission" date="2020-04" db="EMBL/GenBank/DDBJ databases">
        <title>Deep metagenomics examines the oral microbiome during advanced dental caries in children, revealing novel taxa and co-occurrences with host molecules.</title>
        <authorList>
            <person name="Baker J.L."/>
            <person name="Morton J.T."/>
            <person name="Dinis M."/>
            <person name="Alvarez R."/>
            <person name="Tran N.C."/>
            <person name="Knight R."/>
            <person name="Edlund A."/>
        </authorList>
    </citation>
    <scope>NUCLEOTIDE SEQUENCE</scope>
    <source>
        <strain evidence="2">JCVI_44_bin.5</strain>
    </source>
</reference>
<dbReference type="RefSeq" id="WP_273158432.1">
    <property type="nucleotide sequence ID" value="NZ_CAUOTG010000029.1"/>
</dbReference>
<dbReference type="Proteomes" id="UP000771736">
    <property type="component" value="Unassembled WGS sequence"/>
</dbReference>